<organism evidence="2 3">
    <name type="scientific">Podospora didyma</name>
    <dbReference type="NCBI Taxonomy" id="330526"/>
    <lineage>
        <taxon>Eukaryota</taxon>
        <taxon>Fungi</taxon>
        <taxon>Dikarya</taxon>
        <taxon>Ascomycota</taxon>
        <taxon>Pezizomycotina</taxon>
        <taxon>Sordariomycetes</taxon>
        <taxon>Sordariomycetidae</taxon>
        <taxon>Sordariales</taxon>
        <taxon>Podosporaceae</taxon>
        <taxon>Podospora</taxon>
    </lineage>
</organism>
<sequence>MAYGQAAEWEYEEEKVAQSAAHPDDTTAHPGWSDDGELDYAQEKVADDVGNAAEQPGWYDGEQEHNLHTETAEDHVENDTAQAATQPGWSDDDDERAHEQSNSAARATVGTASTSPIIVKPPTVIPFMSLLRLNGLVDEPSRRFDWFDIQMTEDWENLRQQRATGVVVAHDARTRQWGIMLTLPGRPKALRLEPKPTRDKAIGKSGWNRVSVVVTALHDVVDFSPSGGKYDQISEISYRGTVEQFFRTIYDNGQCHYECKPVDDGEPLRGWMLRQISLFHQEGIEVPFDRAEAKEAKKIIREWAPDGRGKGRVERGDFVLRVRFWSLVGYELRRVFGCED</sequence>
<reference evidence="2" key="2">
    <citation type="submission" date="2023-06" db="EMBL/GenBank/DDBJ databases">
        <authorList>
            <consortium name="Lawrence Berkeley National Laboratory"/>
            <person name="Haridas S."/>
            <person name="Hensen N."/>
            <person name="Bonometti L."/>
            <person name="Westerberg I."/>
            <person name="Brannstrom I.O."/>
            <person name="Guillou S."/>
            <person name="Cros-Aarteil S."/>
            <person name="Calhoun S."/>
            <person name="Kuo A."/>
            <person name="Mondo S."/>
            <person name="Pangilinan J."/>
            <person name="Riley R."/>
            <person name="LaButti K."/>
            <person name="Andreopoulos B."/>
            <person name="Lipzen A."/>
            <person name="Chen C."/>
            <person name="Yanf M."/>
            <person name="Daum C."/>
            <person name="Ng V."/>
            <person name="Clum A."/>
            <person name="Steindorff A."/>
            <person name="Ohm R."/>
            <person name="Martin F."/>
            <person name="Silar P."/>
            <person name="Natvig D."/>
            <person name="Lalanne C."/>
            <person name="Gautier V."/>
            <person name="Ament-velasquez S.L."/>
            <person name="Kruys A."/>
            <person name="Hutchinson M.I."/>
            <person name="Powell A.J."/>
            <person name="Barry K."/>
            <person name="Miller A.N."/>
            <person name="Grigoriev I.V."/>
            <person name="Debuchy R."/>
            <person name="Gladieux P."/>
            <person name="Thoren M.H."/>
            <person name="Johannesson H."/>
        </authorList>
    </citation>
    <scope>NUCLEOTIDE SEQUENCE</scope>
    <source>
        <strain evidence="2">CBS 232.78</strain>
    </source>
</reference>
<dbReference type="Proteomes" id="UP001285441">
    <property type="component" value="Unassembled WGS sequence"/>
</dbReference>
<evidence type="ECO:0000313" key="3">
    <source>
        <dbReference type="Proteomes" id="UP001285441"/>
    </source>
</evidence>
<reference evidence="2" key="1">
    <citation type="journal article" date="2023" name="Mol. Phylogenet. Evol.">
        <title>Genome-scale phylogeny and comparative genomics of the fungal order Sordariales.</title>
        <authorList>
            <person name="Hensen N."/>
            <person name="Bonometti L."/>
            <person name="Westerberg I."/>
            <person name="Brannstrom I.O."/>
            <person name="Guillou S."/>
            <person name="Cros-Aarteil S."/>
            <person name="Calhoun S."/>
            <person name="Haridas S."/>
            <person name="Kuo A."/>
            <person name="Mondo S."/>
            <person name="Pangilinan J."/>
            <person name="Riley R."/>
            <person name="LaButti K."/>
            <person name="Andreopoulos B."/>
            <person name="Lipzen A."/>
            <person name="Chen C."/>
            <person name="Yan M."/>
            <person name="Daum C."/>
            <person name="Ng V."/>
            <person name="Clum A."/>
            <person name="Steindorff A."/>
            <person name="Ohm R.A."/>
            <person name="Martin F."/>
            <person name="Silar P."/>
            <person name="Natvig D.O."/>
            <person name="Lalanne C."/>
            <person name="Gautier V."/>
            <person name="Ament-Velasquez S.L."/>
            <person name="Kruys A."/>
            <person name="Hutchinson M.I."/>
            <person name="Powell A.J."/>
            <person name="Barry K."/>
            <person name="Miller A.N."/>
            <person name="Grigoriev I.V."/>
            <person name="Debuchy R."/>
            <person name="Gladieux P."/>
            <person name="Hiltunen Thoren M."/>
            <person name="Johannesson H."/>
        </authorList>
    </citation>
    <scope>NUCLEOTIDE SEQUENCE</scope>
    <source>
        <strain evidence="2">CBS 232.78</strain>
    </source>
</reference>
<dbReference type="EMBL" id="JAULSW010000007">
    <property type="protein sequence ID" value="KAK3374620.1"/>
    <property type="molecule type" value="Genomic_DNA"/>
</dbReference>
<feature type="compositionally biased region" description="Polar residues" evidence="1">
    <location>
        <begin position="100"/>
        <end position="111"/>
    </location>
</feature>
<accession>A0AAE0KEB6</accession>
<gene>
    <name evidence="2" type="ORF">B0H63DRAFT_562666</name>
</gene>
<comment type="caution">
    <text evidence="2">The sequence shown here is derived from an EMBL/GenBank/DDBJ whole genome shotgun (WGS) entry which is preliminary data.</text>
</comment>
<feature type="region of interest" description="Disordered" evidence="1">
    <location>
        <begin position="1"/>
        <end position="111"/>
    </location>
</feature>
<protein>
    <submittedName>
        <fullName evidence="2">Uncharacterized protein</fullName>
    </submittedName>
</protein>
<evidence type="ECO:0000256" key="1">
    <source>
        <dbReference type="SAM" id="MobiDB-lite"/>
    </source>
</evidence>
<dbReference type="AlphaFoldDB" id="A0AAE0KEB6"/>
<feature type="compositionally biased region" description="Basic and acidic residues" evidence="1">
    <location>
        <begin position="62"/>
        <end position="78"/>
    </location>
</feature>
<feature type="compositionally biased region" description="Polar residues" evidence="1">
    <location>
        <begin position="79"/>
        <end position="88"/>
    </location>
</feature>
<name>A0AAE0KEB6_9PEZI</name>
<evidence type="ECO:0000313" key="2">
    <source>
        <dbReference type="EMBL" id="KAK3374620.1"/>
    </source>
</evidence>
<keyword evidence="3" id="KW-1185">Reference proteome</keyword>
<proteinExistence type="predicted"/>